<dbReference type="GO" id="GO:0005634">
    <property type="term" value="C:nucleus"/>
    <property type="evidence" value="ECO:0007669"/>
    <property type="project" value="TreeGrafter"/>
</dbReference>
<accession>A0AA88H5G2</accession>
<evidence type="ECO:0000256" key="6">
    <source>
        <dbReference type="PROSITE-ProRule" id="PRU10141"/>
    </source>
</evidence>
<feature type="binding site" evidence="6">
    <location>
        <position position="52"/>
    </location>
    <ligand>
        <name>ATP</name>
        <dbReference type="ChEBI" id="CHEBI:30616"/>
    </ligand>
</feature>
<protein>
    <recommendedName>
        <fullName evidence="8">Protein kinase domain-containing protein</fullName>
    </recommendedName>
</protein>
<comment type="similarity">
    <text evidence="5">Belongs to the protein kinase superfamily. Ser/Thr protein kinase family. GCN2 subfamily.</text>
</comment>
<dbReference type="InterPro" id="IPR000719">
    <property type="entry name" value="Prot_kinase_dom"/>
</dbReference>
<dbReference type="InterPro" id="IPR050339">
    <property type="entry name" value="CC_SR_Kinase"/>
</dbReference>
<keyword evidence="10" id="KW-1185">Reference proteome</keyword>
<sequence length="232" mass="26744">TNFLIHIYRKYQLHSMAHYLEGFETEGYLGKGSFGVVFEAKSKCDKVRYAVKRISLSHRLNDDRKKDLREAETLATLDHPNIVRYYTSWLETHPVGFYEDHDAKCLTGTLTQDDPDENSTTRNSAMVKKEQTYLFIQMELCEKQTLYDWLNDENTRQSEGSTLKGLDIFQQVVHAIDYIHNRAIIHRDIKPKNIFFSGTGFVKLGDFGLAKEIIKGDESCQVGTITYMSPGQ</sequence>
<evidence type="ECO:0000256" key="7">
    <source>
        <dbReference type="RuleBase" id="RU000304"/>
    </source>
</evidence>
<comment type="caution">
    <text evidence="9">The sequence shown here is derived from an EMBL/GenBank/DDBJ whole genome shotgun (WGS) entry which is preliminary data.</text>
</comment>
<dbReference type="PANTHER" id="PTHR11042:SF91">
    <property type="entry name" value="EUKARYOTIC TRANSLATION INITIATION FACTOR 2-ALPHA KINASE"/>
    <property type="match status" value="1"/>
</dbReference>
<feature type="non-terminal residue" evidence="9">
    <location>
        <position position="232"/>
    </location>
</feature>
<keyword evidence="4 6" id="KW-0067">ATP-binding</keyword>
<keyword evidence="7" id="KW-0723">Serine/threonine-protein kinase</keyword>
<evidence type="ECO:0000313" key="10">
    <source>
        <dbReference type="Proteomes" id="UP001187531"/>
    </source>
</evidence>
<dbReference type="PANTHER" id="PTHR11042">
    <property type="entry name" value="EUKARYOTIC TRANSLATION INITIATION FACTOR 2-ALPHA KINASE EIF2-ALPHA KINASE -RELATED"/>
    <property type="match status" value="1"/>
</dbReference>
<dbReference type="InterPro" id="IPR017441">
    <property type="entry name" value="Protein_kinase_ATP_BS"/>
</dbReference>
<dbReference type="PROSITE" id="PS00108">
    <property type="entry name" value="PROTEIN_KINASE_ST"/>
    <property type="match status" value="1"/>
</dbReference>
<proteinExistence type="inferred from homology"/>
<feature type="non-terminal residue" evidence="9">
    <location>
        <position position="1"/>
    </location>
</feature>
<dbReference type="Gene3D" id="1.10.510.10">
    <property type="entry name" value="Transferase(Phosphotransferase) domain 1"/>
    <property type="match status" value="1"/>
</dbReference>
<evidence type="ECO:0000256" key="5">
    <source>
        <dbReference type="ARBA" id="ARBA00037982"/>
    </source>
</evidence>
<dbReference type="GO" id="GO:0005737">
    <property type="term" value="C:cytoplasm"/>
    <property type="evidence" value="ECO:0007669"/>
    <property type="project" value="TreeGrafter"/>
</dbReference>
<dbReference type="Pfam" id="PF00069">
    <property type="entry name" value="Pkinase"/>
    <property type="match status" value="1"/>
</dbReference>
<dbReference type="InterPro" id="IPR008271">
    <property type="entry name" value="Ser/Thr_kinase_AS"/>
</dbReference>
<evidence type="ECO:0000259" key="8">
    <source>
        <dbReference type="PROSITE" id="PS50011"/>
    </source>
</evidence>
<dbReference type="SUPFAM" id="SSF56112">
    <property type="entry name" value="Protein kinase-like (PK-like)"/>
    <property type="match status" value="1"/>
</dbReference>
<dbReference type="Gene3D" id="3.30.200.20">
    <property type="entry name" value="Phosphorylase Kinase, domain 1"/>
    <property type="match status" value="1"/>
</dbReference>
<keyword evidence="3" id="KW-0418">Kinase</keyword>
<dbReference type="Proteomes" id="UP001187531">
    <property type="component" value="Unassembled WGS sequence"/>
</dbReference>
<gene>
    <name evidence="9" type="ORF">QYM36_017266</name>
</gene>
<keyword evidence="2 6" id="KW-0547">Nucleotide-binding</keyword>
<dbReference type="GO" id="GO:0004694">
    <property type="term" value="F:eukaryotic translation initiation factor 2alpha kinase activity"/>
    <property type="evidence" value="ECO:0007669"/>
    <property type="project" value="TreeGrafter"/>
</dbReference>
<dbReference type="EMBL" id="JAVRJZ010000021">
    <property type="protein sequence ID" value="KAK2705158.1"/>
    <property type="molecule type" value="Genomic_DNA"/>
</dbReference>
<keyword evidence="1" id="KW-0808">Transferase</keyword>
<feature type="domain" description="Protein kinase" evidence="8">
    <location>
        <begin position="23"/>
        <end position="232"/>
    </location>
</feature>
<dbReference type="GO" id="GO:0005524">
    <property type="term" value="F:ATP binding"/>
    <property type="evidence" value="ECO:0007669"/>
    <property type="project" value="UniProtKB-UniRule"/>
</dbReference>
<evidence type="ECO:0000256" key="2">
    <source>
        <dbReference type="ARBA" id="ARBA00022741"/>
    </source>
</evidence>
<evidence type="ECO:0000256" key="4">
    <source>
        <dbReference type="ARBA" id="ARBA00022840"/>
    </source>
</evidence>
<organism evidence="9 10">
    <name type="scientific">Artemia franciscana</name>
    <name type="common">Brine shrimp</name>
    <name type="synonym">Artemia sanfranciscana</name>
    <dbReference type="NCBI Taxonomy" id="6661"/>
    <lineage>
        <taxon>Eukaryota</taxon>
        <taxon>Metazoa</taxon>
        <taxon>Ecdysozoa</taxon>
        <taxon>Arthropoda</taxon>
        <taxon>Crustacea</taxon>
        <taxon>Branchiopoda</taxon>
        <taxon>Anostraca</taxon>
        <taxon>Artemiidae</taxon>
        <taxon>Artemia</taxon>
    </lineage>
</organism>
<reference evidence="9" key="1">
    <citation type="submission" date="2023-07" db="EMBL/GenBank/DDBJ databases">
        <title>Chromosome-level genome assembly of Artemia franciscana.</title>
        <authorList>
            <person name="Jo E."/>
        </authorList>
    </citation>
    <scope>NUCLEOTIDE SEQUENCE</scope>
    <source>
        <tissue evidence="9">Whole body</tissue>
    </source>
</reference>
<name>A0AA88H5G2_ARTSF</name>
<dbReference type="InterPro" id="IPR011009">
    <property type="entry name" value="Kinase-like_dom_sf"/>
</dbReference>
<dbReference type="PROSITE" id="PS00107">
    <property type="entry name" value="PROTEIN_KINASE_ATP"/>
    <property type="match status" value="1"/>
</dbReference>
<evidence type="ECO:0000256" key="1">
    <source>
        <dbReference type="ARBA" id="ARBA00022679"/>
    </source>
</evidence>
<evidence type="ECO:0000256" key="3">
    <source>
        <dbReference type="ARBA" id="ARBA00022777"/>
    </source>
</evidence>
<dbReference type="PROSITE" id="PS50011">
    <property type="entry name" value="PROTEIN_KINASE_DOM"/>
    <property type="match status" value="1"/>
</dbReference>
<evidence type="ECO:0000313" key="9">
    <source>
        <dbReference type="EMBL" id="KAK2705158.1"/>
    </source>
</evidence>
<dbReference type="SMART" id="SM00220">
    <property type="entry name" value="S_TKc"/>
    <property type="match status" value="1"/>
</dbReference>
<dbReference type="AlphaFoldDB" id="A0AA88H5G2"/>